<keyword evidence="2" id="KW-0677">Repeat</keyword>
<evidence type="ECO:0000313" key="4">
    <source>
        <dbReference type="EMBL" id="AIF04101.1"/>
    </source>
</evidence>
<dbReference type="AlphaFoldDB" id="A0A075GJC1"/>
<dbReference type="EMBL" id="KF900699">
    <property type="protein sequence ID" value="AIF04101.1"/>
    <property type="molecule type" value="Genomic_DNA"/>
</dbReference>
<keyword evidence="1" id="KW-0732">Signal</keyword>
<organism evidence="4">
    <name type="scientific">uncultured marine group II/III euryarchaeote KM3_170_G02</name>
    <dbReference type="NCBI Taxonomy" id="1457927"/>
    <lineage>
        <taxon>Archaea</taxon>
        <taxon>Methanobacteriati</taxon>
        <taxon>Methanobacteriota</taxon>
        <taxon>environmental samples</taxon>
    </lineage>
</organism>
<dbReference type="Gene3D" id="2.120.10.30">
    <property type="entry name" value="TolB, C-terminal domain"/>
    <property type="match status" value="2"/>
</dbReference>
<proteinExistence type="predicted"/>
<evidence type="ECO:0000256" key="2">
    <source>
        <dbReference type="ARBA" id="ARBA00022737"/>
    </source>
</evidence>
<dbReference type="Pfam" id="PF01436">
    <property type="entry name" value="NHL"/>
    <property type="match status" value="1"/>
</dbReference>
<evidence type="ECO:0000256" key="3">
    <source>
        <dbReference type="ARBA" id="ARBA00023180"/>
    </source>
</evidence>
<reference evidence="4" key="1">
    <citation type="journal article" date="2014" name="Genome Biol. Evol.">
        <title>Pangenome evidence for extensive interdomain horizontal transfer affecting lineage core and shell genes in uncultured planktonic thaumarchaeota and euryarchaeota.</title>
        <authorList>
            <person name="Deschamps P."/>
            <person name="Zivanovic Y."/>
            <person name="Moreira D."/>
            <person name="Rodriguez-Valera F."/>
            <person name="Lopez-Garcia P."/>
        </authorList>
    </citation>
    <scope>NUCLEOTIDE SEQUENCE</scope>
</reference>
<accession>A0A075GJC1</accession>
<dbReference type="PROSITE" id="PS51125">
    <property type="entry name" value="NHL"/>
    <property type="match status" value="2"/>
</dbReference>
<protein>
    <submittedName>
        <fullName evidence="4">Peptidylamidoglycolate lyase</fullName>
    </submittedName>
</protein>
<dbReference type="SUPFAM" id="SSF101898">
    <property type="entry name" value="NHL repeat"/>
    <property type="match status" value="1"/>
</dbReference>
<dbReference type="InterPro" id="IPR001258">
    <property type="entry name" value="NHL_repeat"/>
</dbReference>
<sequence>MTTTRFGFGDFQYEVVPNWGISSELGIVSDVATDSNDHVYLAVRNTPHPENVGGSILVLDRDGNVMDSWGQDLFSTPHGIWISKEDEVFLADSSDHTVRSYTTGGQLKFTVGTQGKTGSPGAPFNRPTRAALSNSGTLFVSDGYGQDRIHKFTGDGEWLMSFGETGKGSGYLNLPHDVTVGEDDQVYVLDRENRRCQVFDQNGNYIREFEGLRSPNDMVIDESGFFHIAEGWYQEIASVCVMSPEGIILGRWGERGNRPGCFKGAPHGLWIDSRGDIYVAEVAAEKAIHKFTRI</sequence>
<dbReference type="GO" id="GO:0016829">
    <property type="term" value="F:lyase activity"/>
    <property type="evidence" value="ECO:0007669"/>
    <property type="project" value="UniProtKB-KW"/>
</dbReference>
<dbReference type="PANTHER" id="PTHR10680:SF38">
    <property type="entry name" value="BLL1368 PROTEIN"/>
    <property type="match status" value="1"/>
</dbReference>
<name>A0A075GJC1_9EURY</name>
<keyword evidence="3" id="KW-0325">Glycoprotein</keyword>
<evidence type="ECO:0000256" key="1">
    <source>
        <dbReference type="ARBA" id="ARBA00022729"/>
    </source>
</evidence>
<dbReference type="InterPro" id="IPR011042">
    <property type="entry name" value="6-blade_b-propeller_TolB-like"/>
</dbReference>
<keyword evidence="4" id="KW-0456">Lyase</keyword>
<dbReference type="CDD" id="cd14958">
    <property type="entry name" value="NHL_PAL_like"/>
    <property type="match status" value="1"/>
</dbReference>
<dbReference type="PANTHER" id="PTHR10680">
    <property type="entry name" value="PEPTIDYL-GLYCINE ALPHA-AMIDATING MONOOXYGENASE"/>
    <property type="match status" value="1"/>
</dbReference>